<accession>A0AAN7YG00</accession>
<feature type="transmembrane region" description="Helical" evidence="7">
    <location>
        <begin position="181"/>
        <end position="201"/>
    </location>
</feature>
<organism evidence="9 10">
    <name type="scientific">Meristemomyces frigidus</name>
    <dbReference type="NCBI Taxonomy" id="1508187"/>
    <lineage>
        <taxon>Eukaryota</taxon>
        <taxon>Fungi</taxon>
        <taxon>Dikarya</taxon>
        <taxon>Ascomycota</taxon>
        <taxon>Pezizomycotina</taxon>
        <taxon>Dothideomycetes</taxon>
        <taxon>Dothideomycetidae</taxon>
        <taxon>Mycosphaerellales</taxon>
        <taxon>Teratosphaeriaceae</taxon>
        <taxon>Meristemomyces</taxon>
    </lineage>
</organism>
<dbReference type="InterPro" id="IPR052337">
    <property type="entry name" value="SAT4-like"/>
</dbReference>
<keyword evidence="2 7" id="KW-0812">Transmembrane</keyword>
<dbReference type="InterPro" id="IPR049326">
    <property type="entry name" value="Rhodopsin_dom_fungi"/>
</dbReference>
<comment type="caution">
    <text evidence="9">The sequence shown here is derived from an EMBL/GenBank/DDBJ whole genome shotgun (WGS) entry which is preliminary data.</text>
</comment>
<dbReference type="Pfam" id="PF20684">
    <property type="entry name" value="Fung_rhodopsin"/>
    <property type="match status" value="1"/>
</dbReference>
<feature type="region of interest" description="Disordered" evidence="6">
    <location>
        <begin position="356"/>
        <end position="393"/>
    </location>
</feature>
<dbReference type="EMBL" id="JAVRRL010000034">
    <property type="protein sequence ID" value="KAK5111994.1"/>
    <property type="molecule type" value="Genomic_DNA"/>
</dbReference>
<evidence type="ECO:0000313" key="10">
    <source>
        <dbReference type="Proteomes" id="UP001310890"/>
    </source>
</evidence>
<feature type="transmembrane region" description="Helical" evidence="7">
    <location>
        <begin position="100"/>
        <end position="121"/>
    </location>
</feature>
<feature type="transmembrane region" description="Helical" evidence="7">
    <location>
        <begin position="213"/>
        <end position="235"/>
    </location>
</feature>
<keyword evidence="4 7" id="KW-0472">Membrane</keyword>
<dbReference type="PANTHER" id="PTHR33048">
    <property type="entry name" value="PTH11-LIKE INTEGRAL MEMBRANE PROTEIN (AFU_ORTHOLOGUE AFUA_5G11245)"/>
    <property type="match status" value="1"/>
</dbReference>
<evidence type="ECO:0000256" key="4">
    <source>
        <dbReference type="ARBA" id="ARBA00023136"/>
    </source>
</evidence>
<evidence type="ECO:0000256" key="5">
    <source>
        <dbReference type="ARBA" id="ARBA00038359"/>
    </source>
</evidence>
<evidence type="ECO:0000256" key="3">
    <source>
        <dbReference type="ARBA" id="ARBA00022989"/>
    </source>
</evidence>
<reference evidence="9" key="1">
    <citation type="submission" date="2023-08" db="EMBL/GenBank/DDBJ databases">
        <title>Black Yeasts Isolated from many extreme environments.</title>
        <authorList>
            <person name="Coleine C."/>
            <person name="Stajich J.E."/>
            <person name="Selbmann L."/>
        </authorList>
    </citation>
    <scope>NUCLEOTIDE SEQUENCE</scope>
    <source>
        <strain evidence="9">CCFEE 5401</strain>
    </source>
</reference>
<feature type="compositionally biased region" description="Basic and acidic residues" evidence="6">
    <location>
        <begin position="384"/>
        <end position="393"/>
    </location>
</feature>
<feature type="compositionally biased region" description="Polar residues" evidence="6">
    <location>
        <begin position="365"/>
        <end position="383"/>
    </location>
</feature>
<keyword evidence="3 7" id="KW-1133">Transmembrane helix</keyword>
<comment type="subcellular location">
    <subcellularLocation>
        <location evidence="1">Membrane</location>
        <topology evidence="1">Multi-pass membrane protein</topology>
    </subcellularLocation>
</comment>
<name>A0AAN7YG00_9PEZI</name>
<gene>
    <name evidence="9" type="ORF">LTR62_004528</name>
</gene>
<comment type="similarity">
    <text evidence="5">Belongs to the SAT4 family.</text>
</comment>
<feature type="compositionally biased region" description="Polar residues" evidence="6">
    <location>
        <begin position="245"/>
        <end position="255"/>
    </location>
</feature>
<feature type="domain" description="Rhodopsin" evidence="8">
    <location>
        <begin position="6"/>
        <end position="236"/>
    </location>
</feature>
<evidence type="ECO:0000259" key="8">
    <source>
        <dbReference type="Pfam" id="PF20684"/>
    </source>
</evidence>
<dbReference type="GO" id="GO:0016020">
    <property type="term" value="C:membrane"/>
    <property type="evidence" value="ECO:0007669"/>
    <property type="project" value="UniProtKB-SubCell"/>
</dbReference>
<evidence type="ECO:0000256" key="7">
    <source>
        <dbReference type="SAM" id="Phobius"/>
    </source>
</evidence>
<evidence type="ECO:0000256" key="6">
    <source>
        <dbReference type="SAM" id="MobiDB-lite"/>
    </source>
</evidence>
<evidence type="ECO:0000313" key="9">
    <source>
        <dbReference type="EMBL" id="KAK5111994.1"/>
    </source>
</evidence>
<dbReference type="Proteomes" id="UP001310890">
    <property type="component" value="Unassembled WGS sequence"/>
</dbReference>
<dbReference type="AlphaFoldDB" id="A0AAN7YG00"/>
<evidence type="ECO:0000256" key="2">
    <source>
        <dbReference type="ARBA" id="ARBA00022692"/>
    </source>
</evidence>
<feature type="transmembrane region" description="Helical" evidence="7">
    <location>
        <begin position="14"/>
        <end position="36"/>
    </location>
</feature>
<dbReference type="PANTHER" id="PTHR33048:SF149">
    <property type="entry name" value="UBID FAMILY DECARBOXYLASE"/>
    <property type="match status" value="1"/>
</dbReference>
<protein>
    <recommendedName>
        <fullName evidence="8">Rhodopsin domain-containing protein</fullName>
    </recommendedName>
</protein>
<sequence>MTLGSAKRFQADDYLMLLALCFYTTLVATINIVRFANSNLLPPGYDVDNLAASDIAERMYGSKLILVVEQCQICTIWLAKSCLLIMYLRLTTMRRENIAIKVLCGYVAFGFVFMEIFYFGVWCRPFYNYWAVPTPNIQCSAATNHLITNAVFNLTSDCAVIAIGLPMFLRLNLAWRKKIALISIFSLGFFVVLAAILNKVYSFTEPFGSLWTYWYVRESSTALLVANLPFVWTFWRRITGTASTNGLSRHNSTSPEEIMSQRSEKTGSAARRGSARRPSTLWRIPSATVPADVEMGMPGRARSRTGDMSLAEILGESSSHLVEGENVTPYTHPALFYAQQGREVYETPLPRVLIHEGAPRDVTRRNSGSETRTPVSAVSQACSESHKSEGSFL</sequence>
<evidence type="ECO:0000256" key="1">
    <source>
        <dbReference type="ARBA" id="ARBA00004141"/>
    </source>
</evidence>
<proteinExistence type="inferred from homology"/>
<feature type="region of interest" description="Disordered" evidence="6">
    <location>
        <begin position="245"/>
        <end position="278"/>
    </location>
</feature>
<feature type="transmembrane region" description="Helical" evidence="7">
    <location>
        <begin position="150"/>
        <end position="169"/>
    </location>
</feature>
<feature type="transmembrane region" description="Helical" evidence="7">
    <location>
        <begin position="64"/>
        <end position="88"/>
    </location>
</feature>